<evidence type="ECO:0000313" key="2">
    <source>
        <dbReference type="EMBL" id="WAH40689.1"/>
    </source>
</evidence>
<protein>
    <submittedName>
        <fullName evidence="2">Molybdopterin-guanine dinucleotide biosynthesis protein B</fullName>
    </submittedName>
</protein>
<evidence type="ECO:0000259" key="1">
    <source>
        <dbReference type="Pfam" id="PF03205"/>
    </source>
</evidence>
<keyword evidence="3" id="KW-1185">Reference proteome</keyword>
<dbReference type="NCBIfam" id="TIGR00176">
    <property type="entry name" value="mobB"/>
    <property type="match status" value="1"/>
</dbReference>
<proteinExistence type="predicted"/>
<dbReference type="InterPro" id="IPR004435">
    <property type="entry name" value="MobB_dom"/>
</dbReference>
<evidence type="ECO:0000313" key="3">
    <source>
        <dbReference type="Proteomes" id="UP001164761"/>
    </source>
</evidence>
<gene>
    <name evidence="2" type="primary">mobB</name>
    <name evidence="2" type="ORF">NZD89_20655</name>
</gene>
<dbReference type="InterPro" id="IPR027417">
    <property type="entry name" value="P-loop_NTPase"/>
</dbReference>
<accession>A0ABY6ZCW5</accession>
<dbReference type="PANTHER" id="PTHR40072">
    <property type="entry name" value="MOLYBDOPTERIN-GUANINE DINUCLEOTIDE BIOSYNTHESIS ADAPTER PROTEIN-RELATED"/>
    <property type="match status" value="1"/>
</dbReference>
<dbReference type="Gene3D" id="3.40.50.300">
    <property type="entry name" value="P-loop containing nucleotide triphosphate hydrolases"/>
    <property type="match status" value="1"/>
</dbReference>
<dbReference type="PANTHER" id="PTHR40072:SF1">
    <property type="entry name" value="MOLYBDOPTERIN-GUANINE DINUCLEOTIDE BIOSYNTHESIS ADAPTER PROTEIN"/>
    <property type="match status" value="1"/>
</dbReference>
<reference evidence="2" key="1">
    <citation type="submission" date="2022-08" db="EMBL/GenBank/DDBJ databases">
        <title>Alicyclobacillus fastidiosus DSM 17978, complete genome.</title>
        <authorList>
            <person name="Wang Q."/>
            <person name="Cai R."/>
            <person name="Wang Z."/>
        </authorList>
    </citation>
    <scope>NUCLEOTIDE SEQUENCE</scope>
    <source>
        <strain evidence="2">DSM 17978</strain>
    </source>
</reference>
<dbReference type="InterPro" id="IPR052539">
    <property type="entry name" value="MGD_biosynthesis_adapter"/>
</dbReference>
<dbReference type="Pfam" id="PF03205">
    <property type="entry name" value="MobB"/>
    <property type="match status" value="1"/>
</dbReference>
<name>A0ABY6ZCW5_9BACL</name>
<dbReference type="Proteomes" id="UP001164761">
    <property type="component" value="Chromosome"/>
</dbReference>
<dbReference type="RefSeq" id="WP_268004586.1">
    <property type="nucleotide sequence ID" value="NZ_BSUT01000001.1"/>
</dbReference>
<dbReference type="EMBL" id="CP104067">
    <property type="protein sequence ID" value="WAH40689.1"/>
    <property type="molecule type" value="Genomic_DNA"/>
</dbReference>
<feature type="domain" description="Molybdopterin-guanine dinucleotide biosynthesis protein B (MobB)" evidence="1">
    <location>
        <begin position="6"/>
        <end position="134"/>
    </location>
</feature>
<sequence length="178" mass="20111">MTKPIVMSVIGLQNSGKTRLVLALVQFLQEKGLTVAVLKHDGHADERMSNDWQKSGSDTELCRQAGARMTMVVGGGQSLIHIADDDEASQAEQLCQRITMLAEIQGKPLDVILVEGYKRSKLPKVAVIRTQEHLQWIKEHQFTNLKGVYAASDLRELADEPWRVYYDEDIEYLVKDFL</sequence>
<dbReference type="SUPFAM" id="SSF52540">
    <property type="entry name" value="P-loop containing nucleoside triphosphate hydrolases"/>
    <property type="match status" value="1"/>
</dbReference>
<organism evidence="2 3">
    <name type="scientific">Alicyclobacillus fastidiosus</name>
    <dbReference type="NCBI Taxonomy" id="392011"/>
    <lineage>
        <taxon>Bacteria</taxon>
        <taxon>Bacillati</taxon>
        <taxon>Bacillota</taxon>
        <taxon>Bacilli</taxon>
        <taxon>Bacillales</taxon>
        <taxon>Alicyclobacillaceae</taxon>
        <taxon>Alicyclobacillus</taxon>
    </lineage>
</organism>